<dbReference type="SUPFAM" id="SSF101148">
    <property type="entry name" value="Plant invertase/pectin methylesterase inhibitor"/>
    <property type="match status" value="1"/>
</dbReference>
<evidence type="ECO:0000256" key="2">
    <source>
        <dbReference type="ARBA" id="ARBA00006027"/>
    </source>
</evidence>
<comment type="caution">
    <text evidence="10">The sequence shown here is derived from an EMBL/GenBank/DDBJ whole genome shotgun (WGS) entry which is preliminary data.</text>
</comment>
<dbReference type="GO" id="GO:0030599">
    <property type="term" value="F:pectinesterase activity"/>
    <property type="evidence" value="ECO:0007669"/>
    <property type="project" value="UniProtKB-EC"/>
</dbReference>
<reference evidence="10" key="1">
    <citation type="submission" date="2023-12" db="EMBL/GenBank/DDBJ databases">
        <title>Genome assembly of Anisodus tanguticus.</title>
        <authorList>
            <person name="Wang Y.-J."/>
        </authorList>
    </citation>
    <scope>NUCLEOTIDE SEQUENCE</scope>
    <source>
        <strain evidence="10">KB-2021</strain>
        <tissue evidence="10">Leaf</tissue>
    </source>
</reference>
<dbReference type="InterPro" id="IPR011050">
    <property type="entry name" value="Pectin_lyase_fold/virulence"/>
</dbReference>
<dbReference type="SUPFAM" id="SSF51126">
    <property type="entry name" value="Pectin lyase-like"/>
    <property type="match status" value="1"/>
</dbReference>
<feature type="signal peptide" evidence="8">
    <location>
        <begin position="1"/>
        <end position="24"/>
    </location>
</feature>
<dbReference type="EMBL" id="JAVYJV010000003">
    <property type="protein sequence ID" value="KAK4374030.1"/>
    <property type="molecule type" value="Genomic_DNA"/>
</dbReference>
<organism evidence="10 11">
    <name type="scientific">Anisodus tanguticus</name>
    <dbReference type="NCBI Taxonomy" id="243964"/>
    <lineage>
        <taxon>Eukaryota</taxon>
        <taxon>Viridiplantae</taxon>
        <taxon>Streptophyta</taxon>
        <taxon>Embryophyta</taxon>
        <taxon>Tracheophyta</taxon>
        <taxon>Spermatophyta</taxon>
        <taxon>Magnoliopsida</taxon>
        <taxon>eudicotyledons</taxon>
        <taxon>Gunneridae</taxon>
        <taxon>Pentapetalae</taxon>
        <taxon>asterids</taxon>
        <taxon>lamiids</taxon>
        <taxon>Solanales</taxon>
        <taxon>Solanaceae</taxon>
        <taxon>Solanoideae</taxon>
        <taxon>Hyoscyameae</taxon>
        <taxon>Anisodus</taxon>
    </lineage>
</organism>
<evidence type="ECO:0000256" key="4">
    <source>
        <dbReference type="ARBA" id="ARBA00022801"/>
    </source>
</evidence>
<evidence type="ECO:0000256" key="5">
    <source>
        <dbReference type="ARBA" id="ARBA00023085"/>
    </source>
</evidence>
<proteinExistence type="inferred from homology"/>
<protein>
    <recommendedName>
        <fullName evidence="9">Pectinesterase catalytic domain-containing protein</fullName>
    </recommendedName>
</protein>
<comment type="similarity">
    <text evidence="2">In the N-terminal section; belongs to the PMEI family.</text>
</comment>
<sequence>MNLMGILVIIFLTSFSFVAHISYGDLIDDVCQKSDDNNLCVKSLIANPRSASANKKGLTRIMVQNEYSWPYILHILKTLFFQIWHIKVAEERMNEAGPVKQQAVALRAEADYISFYRCRFEGYQDTLYTRSGNQFFRDCQVFGTIDFICGDATSVFQNCTIEVRAPLPGQYNTITTQK</sequence>
<evidence type="ECO:0000259" key="9">
    <source>
        <dbReference type="Pfam" id="PF01095"/>
    </source>
</evidence>
<name>A0AAE1SQL4_9SOLA</name>
<keyword evidence="4" id="KW-0378">Hydrolase</keyword>
<evidence type="ECO:0000313" key="10">
    <source>
        <dbReference type="EMBL" id="KAK4374030.1"/>
    </source>
</evidence>
<evidence type="ECO:0000256" key="1">
    <source>
        <dbReference type="ARBA" id="ARBA00005184"/>
    </source>
</evidence>
<dbReference type="GO" id="GO:0042545">
    <property type="term" value="P:cell wall modification"/>
    <property type="evidence" value="ECO:0007669"/>
    <property type="project" value="InterPro"/>
</dbReference>
<dbReference type="AlphaFoldDB" id="A0AAE1SQL4"/>
<dbReference type="Gene3D" id="2.160.20.10">
    <property type="entry name" value="Single-stranded right-handed beta-helix, Pectin lyase-like"/>
    <property type="match status" value="1"/>
</dbReference>
<comment type="catalytic activity">
    <reaction evidence="7">
        <text>[(1-&gt;4)-alpha-D-galacturonosyl methyl ester](n) + n H2O = [(1-&gt;4)-alpha-D-galacturonosyl](n) + n methanol + n H(+)</text>
        <dbReference type="Rhea" id="RHEA:22380"/>
        <dbReference type="Rhea" id="RHEA-COMP:14570"/>
        <dbReference type="Rhea" id="RHEA-COMP:14573"/>
        <dbReference type="ChEBI" id="CHEBI:15377"/>
        <dbReference type="ChEBI" id="CHEBI:15378"/>
        <dbReference type="ChEBI" id="CHEBI:17790"/>
        <dbReference type="ChEBI" id="CHEBI:140522"/>
        <dbReference type="ChEBI" id="CHEBI:140523"/>
        <dbReference type="EC" id="3.1.1.11"/>
    </reaction>
</comment>
<evidence type="ECO:0000256" key="6">
    <source>
        <dbReference type="ARBA" id="ARBA00023316"/>
    </source>
</evidence>
<gene>
    <name evidence="10" type="ORF">RND71_004707</name>
</gene>
<comment type="similarity">
    <text evidence="3">In the C-terminal section; belongs to the pectinesterase family.</text>
</comment>
<evidence type="ECO:0000256" key="8">
    <source>
        <dbReference type="SAM" id="SignalP"/>
    </source>
</evidence>
<keyword evidence="11" id="KW-1185">Reference proteome</keyword>
<evidence type="ECO:0000256" key="7">
    <source>
        <dbReference type="ARBA" id="ARBA00047928"/>
    </source>
</evidence>
<keyword evidence="5" id="KW-0063">Aspartyl esterase</keyword>
<dbReference type="InterPro" id="IPR035513">
    <property type="entry name" value="Invertase/methylesterase_inhib"/>
</dbReference>
<comment type="pathway">
    <text evidence="1">Glycan metabolism; pectin degradation; 2-dehydro-3-deoxy-D-gluconate from pectin: step 1/5.</text>
</comment>
<dbReference type="GO" id="GO:0004857">
    <property type="term" value="F:enzyme inhibitor activity"/>
    <property type="evidence" value="ECO:0007669"/>
    <property type="project" value="InterPro"/>
</dbReference>
<dbReference type="InterPro" id="IPR000070">
    <property type="entry name" value="Pectinesterase_cat"/>
</dbReference>
<keyword evidence="6" id="KW-0961">Cell wall biogenesis/degradation</keyword>
<feature type="domain" description="Pectinesterase catalytic" evidence="9">
    <location>
        <begin position="93"/>
        <end position="177"/>
    </location>
</feature>
<accession>A0AAE1SQL4</accession>
<evidence type="ECO:0000256" key="3">
    <source>
        <dbReference type="ARBA" id="ARBA00007786"/>
    </source>
</evidence>
<evidence type="ECO:0000313" key="11">
    <source>
        <dbReference type="Proteomes" id="UP001291623"/>
    </source>
</evidence>
<dbReference type="InterPro" id="IPR006501">
    <property type="entry name" value="Pectinesterase_inhib_dom"/>
</dbReference>
<dbReference type="PANTHER" id="PTHR31707">
    <property type="entry name" value="PECTINESTERASE"/>
    <property type="match status" value="1"/>
</dbReference>
<dbReference type="InterPro" id="IPR012334">
    <property type="entry name" value="Pectin_lyas_fold"/>
</dbReference>
<feature type="chain" id="PRO_5042046500" description="Pectinesterase catalytic domain-containing protein" evidence="8">
    <location>
        <begin position="25"/>
        <end position="178"/>
    </location>
</feature>
<dbReference type="Pfam" id="PF01095">
    <property type="entry name" value="Pectinesterase"/>
    <property type="match status" value="1"/>
</dbReference>
<keyword evidence="8" id="KW-0732">Signal</keyword>
<dbReference type="NCBIfam" id="TIGR01614">
    <property type="entry name" value="PME_inhib"/>
    <property type="match status" value="1"/>
</dbReference>
<dbReference type="Proteomes" id="UP001291623">
    <property type="component" value="Unassembled WGS sequence"/>
</dbReference>